<dbReference type="Pfam" id="PF01965">
    <property type="entry name" value="DJ-1_PfpI"/>
    <property type="match status" value="1"/>
</dbReference>
<evidence type="ECO:0000313" key="5">
    <source>
        <dbReference type="EMBL" id="KIF60288.1"/>
    </source>
</evidence>
<comment type="caution">
    <text evidence="5">The sequence shown here is derived from an EMBL/GenBank/DDBJ whole genome shotgun (WGS) entry which is preliminary data.</text>
</comment>
<keyword evidence="2" id="KW-0804">Transcription</keyword>
<dbReference type="PROSITE" id="PS01124">
    <property type="entry name" value="HTH_ARAC_FAMILY_2"/>
    <property type="match status" value="1"/>
</dbReference>
<dbReference type="InterPro" id="IPR052158">
    <property type="entry name" value="INH-QAR"/>
</dbReference>
<evidence type="ECO:0000256" key="2">
    <source>
        <dbReference type="ARBA" id="ARBA00023163"/>
    </source>
</evidence>
<dbReference type="RefSeq" id="WP_039768383.1">
    <property type="nucleotide sequence ID" value="NZ_CP048408.1"/>
</dbReference>
<dbReference type="InterPro" id="IPR002818">
    <property type="entry name" value="DJ-1/PfpI"/>
</dbReference>
<proteinExistence type="predicted"/>
<dbReference type="SMART" id="SM00342">
    <property type="entry name" value="HTH_ARAC"/>
    <property type="match status" value="1"/>
</dbReference>
<dbReference type="SUPFAM" id="SSF52317">
    <property type="entry name" value="Class I glutamine amidotransferase-like"/>
    <property type="match status" value="1"/>
</dbReference>
<evidence type="ECO:0000313" key="6">
    <source>
        <dbReference type="Proteomes" id="UP000031587"/>
    </source>
</evidence>
<dbReference type="Gene3D" id="3.40.50.880">
    <property type="match status" value="1"/>
</dbReference>
<dbReference type="GO" id="GO:0043565">
    <property type="term" value="F:sequence-specific DNA binding"/>
    <property type="evidence" value="ECO:0007669"/>
    <property type="project" value="InterPro"/>
</dbReference>
<organism evidence="5 6">
    <name type="scientific">Pseudomonas fluorescens</name>
    <dbReference type="NCBI Taxonomy" id="294"/>
    <lineage>
        <taxon>Bacteria</taxon>
        <taxon>Pseudomonadati</taxon>
        <taxon>Pseudomonadota</taxon>
        <taxon>Gammaproteobacteria</taxon>
        <taxon>Pseudomonadales</taxon>
        <taxon>Pseudomonadaceae</taxon>
        <taxon>Pseudomonas</taxon>
    </lineage>
</organism>
<name>A0AAE2A7M4_PSEFL</name>
<feature type="region of interest" description="Disordered" evidence="3">
    <location>
        <begin position="305"/>
        <end position="325"/>
    </location>
</feature>
<dbReference type="SUPFAM" id="SSF46689">
    <property type="entry name" value="Homeodomain-like"/>
    <property type="match status" value="2"/>
</dbReference>
<dbReference type="GO" id="GO:0003700">
    <property type="term" value="F:DNA-binding transcription factor activity"/>
    <property type="evidence" value="ECO:0007669"/>
    <property type="project" value="InterPro"/>
</dbReference>
<feature type="compositionally biased region" description="Basic and acidic residues" evidence="3">
    <location>
        <begin position="306"/>
        <end position="325"/>
    </location>
</feature>
<dbReference type="InterPro" id="IPR029062">
    <property type="entry name" value="Class_I_gatase-like"/>
</dbReference>
<dbReference type="PANTHER" id="PTHR43130">
    <property type="entry name" value="ARAC-FAMILY TRANSCRIPTIONAL REGULATOR"/>
    <property type="match status" value="1"/>
</dbReference>
<reference evidence="5 6" key="1">
    <citation type="submission" date="2014-11" db="EMBL/GenBank/DDBJ databases">
        <title>Draft genome sequence of Pseudomonas fluorescens strains SF4c SF39a.</title>
        <authorList>
            <person name="Underwood G.E."/>
            <person name="Ly L.K."/>
            <person name="Bitzer A.S."/>
            <person name="Godino A."/>
            <person name="Bucci V."/>
            <person name="Fischer S."/>
            <person name="Silby M.W."/>
        </authorList>
    </citation>
    <scope>NUCLEOTIDE SEQUENCE [LARGE SCALE GENOMIC DNA]</scope>
    <source>
        <strain evidence="5 6">SF4c</strain>
    </source>
</reference>
<dbReference type="Gene3D" id="1.10.10.60">
    <property type="entry name" value="Homeodomain-like"/>
    <property type="match status" value="1"/>
</dbReference>
<evidence type="ECO:0000256" key="3">
    <source>
        <dbReference type="SAM" id="MobiDB-lite"/>
    </source>
</evidence>
<dbReference type="Proteomes" id="UP000031587">
    <property type="component" value="Unassembled WGS sequence"/>
</dbReference>
<keyword evidence="1" id="KW-0805">Transcription regulation</keyword>
<dbReference type="Pfam" id="PF12833">
    <property type="entry name" value="HTH_18"/>
    <property type="match status" value="1"/>
</dbReference>
<accession>A0AAE2A7M4</accession>
<feature type="domain" description="HTH araC/xylS-type" evidence="4">
    <location>
        <begin position="211"/>
        <end position="309"/>
    </location>
</feature>
<dbReference type="CDD" id="cd03137">
    <property type="entry name" value="GATase1_AraC_1"/>
    <property type="match status" value="1"/>
</dbReference>
<evidence type="ECO:0000259" key="4">
    <source>
        <dbReference type="PROSITE" id="PS01124"/>
    </source>
</evidence>
<dbReference type="InterPro" id="IPR009057">
    <property type="entry name" value="Homeodomain-like_sf"/>
</dbReference>
<sequence length="325" mass="35926">MHRVGYLITEGFQVMSLATQAVFEFANIVAGEEIYKVQNFSIGGGTVRSSLGMYIDTLPLGAPGLADTWMITGTLTPLNPPDEEVLASVRAFVDGARRTAGLCTGSFVLAQAGVLDDRRATTHWAYANKLRELHPKIEVEEDRIFIVDGPVWTSAGMTAALDMALGMVEKDLGTDMARSVAHKLVMHQRRSGGQSQHSELLTLAPKSDRIQSALEYARTHLDRPLSVEELADVVHLSPRQFTRVFTAETGQSPAKAVESLRLEAARVMIEQSRHSLERVAKETGFRDRRHMREVFMRGFGVPPQAVRRDARRIGQENPSDRAAHP</sequence>
<dbReference type="InterPro" id="IPR018060">
    <property type="entry name" value="HTH_AraC"/>
</dbReference>
<gene>
    <name evidence="5" type="ORF">QS95_12280</name>
</gene>
<protein>
    <submittedName>
        <fullName evidence="5">AraC family transcriptional regulator</fullName>
    </submittedName>
</protein>
<dbReference type="PANTHER" id="PTHR43130:SF3">
    <property type="entry name" value="HTH-TYPE TRANSCRIPTIONAL REGULATOR RV1931C"/>
    <property type="match status" value="1"/>
</dbReference>
<evidence type="ECO:0000256" key="1">
    <source>
        <dbReference type="ARBA" id="ARBA00023015"/>
    </source>
</evidence>
<dbReference type="AlphaFoldDB" id="A0AAE2A7M4"/>
<dbReference type="EMBL" id="JTGH01000010">
    <property type="protein sequence ID" value="KIF60288.1"/>
    <property type="molecule type" value="Genomic_DNA"/>
</dbReference>